<dbReference type="Gene3D" id="3.30.40.10">
    <property type="entry name" value="Zinc/RING finger domain, C3HC4 (zinc finger)"/>
    <property type="match status" value="1"/>
</dbReference>
<feature type="compositionally biased region" description="Basic and acidic residues" evidence="12">
    <location>
        <begin position="167"/>
        <end position="181"/>
    </location>
</feature>
<dbReference type="InterPro" id="IPR019786">
    <property type="entry name" value="Zinc_finger_PHD-type_CS"/>
</dbReference>
<name>A0A0H5CAD8_CYBJN</name>
<evidence type="ECO:0000256" key="10">
    <source>
        <dbReference type="PROSITE-ProRule" id="PRU00146"/>
    </source>
</evidence>
<dbReference type="InterPro" id="IPR011011">
    <property type="entry name" value="Znf_FYVE_PHD"/>
</dbReference>
<keyword evidence="7 11" id="KW-0539">Nucleus</keyword>
<organism evidence="14 15">
    <name type="scientific">Cyberlindnera jadinii (strain ATCC 18201 / CBS 1600 / BCRC 20928 / JCM 3617 / NBRC 0987 / NRRL Y-1542)</name>
    <name type="common">Torula yeast</name>
    <name type="synonym">Candida utilis</name>
    <dbReference type="NCBI Taxonomy" id="983966"/>
    <lineage>
        <taxon>Eukaryota</taxon>
        <taxon>Fungi</taxon>
        <taxon>Dikarya</taxon>
        <taxon>Ascomycota</taxon>
        <taxon>Saccharomycotina</taxon>
        <taxon>Saccharomycetes</taxon>
        <taxon>Phaffomycetales</taxon>
        <taxon>Phaffomycetaceae</taxon>
        <taxon>Cyberlindnera</taxon>
    </lineage>
</organism>
<proteinExistence type="inferred from homology"/>
<keyword evidence="6 11" id="KW-0156">Chromatin regulator</keyword>
<dbReference type="InterPro" id="IPR013083">
    <property type="entry name" value="Znf_RING/FYVE/PHD"/>
</dbReference>
<feature type="binding site" evidence="9">
    <location>
        <position position="390"/>
    </location>
    <ligand>
        <name>Zn(2+)</name>
        <dbReference type="ChEBI" id="CHEBI:29105"/>
        <label>2</label>
    </ligand>
</feature>
<feature type="site" description="Histone H3K4me3 binding" evidence="8">
    <location>
        <position position="364"/>
    </location>
</feature>
<dbReference type="SUPFAM" id="SSF57903">
    <property type="entry name" value="FYVE/PHD zinc finger"/>
    <property type="match status" value="1"/>
</dbReference>
<feature type="site" description="Histone H3K4me3 binding" evidence="8">
    <location>
        <position position="372"/>
    </location>
</feature>
<evidence type="ECO:0000256" key="11">
    <source>
        <dbReference type="RuleBase" id="RU361213"/>
    </source>
</evidence>
<dbReference type="InterPro" id="IPR019787">
    <property type="entry name" value="Znf_PHD-finger"/>
</dbReference>
<evidence type="ECO:0000256" key="7">
    <source>
        <dbReference type="ARBA" id="ARBA00023242"/>
    </source>
</evidence>
<dbReference type="InterPro" id="IPR059153">
    <property type="entry name" value="NSD_PHD-1st"/>
</dbReference>
<dbReference type="CDD" id="cd15505">
    <property type="entry name" value="PHD_ING"/>
    <property type="match status" value="1"/>
</dbReference>
<feature type="binding site" evidence="9">
    <location>
        <position position="352"/>
    </location>
    <ligand>
        <name>Zn(2+)</name>
        <dbReference type="ChEBI" id="CHEBI:29105"/>
        <label>1</label>
    </ligand>
</feature>
<dbReference type="InterPro" id="IPR001965">
    <property type="entry name" value="Znf_PHD"/>
</dbReference>
<dbReference type="EMBL" id="CDQK01000001">
    <property type="protein sequence ID" value="CEP20469.1"/>
    <property type="molecule type" value="Genomic_DNA"/>
</dbReference>
<comment type="similarity">
    <text evidence="2 11">Belongs to the ING family.</text>
</comment>
<feature type="binding site" evidence="9">
    <location>
        <position position="350"/>
    </location>
    <ligand>
        <name>Zn(2+)</name>
        <dbReference type="ChEBI" id="CHEBI:29105"/>
        <label>1</label>
    </ligand>
</feature>
<evidence type="ECO:0000256" key="3">
    <source>
        <dbReference type="ARBA" id="ARBA00022723"/>
    </source>
</evidence>
<keyword evidence="4 10" id="KW-0863">Zinc-finger</keyword>
<evidence type="ECO:0000256" key="2">
    <source>
        <dbReference type="ARBA" id="ARBA00010210"/>
    </source>
</evidence>
<keyword evidence="5 9" id="KW-0862">Zinc</keyword>
<evidence type="ECO:0000256" key="12">
    <source>
        <dbReference type="SAM" id="MobiDB-lite"/>
    </source>
</evidence>
<dbReference type="Proteomes" id="UP000038830">
    <property type="component" value="Unassembled WGS sequence"/>
</dbReference>
<accession>A0A0H5CAD8</accession>
<feature type="binding site" evidence="9">
    <location>
        <position position="377"/>
    </location>
    <ligand>
        <name>Zn(2+)</name>
        <dbReference type="ChEBI" id="CHEBI:29105"/>
        <label>1</label>
    </ligand>
</feature>
<dbReference type="PANTHER" id="PTHR10333:SF42">
    <property type="entry name" value="INHIBITOR OF GROWTH PROTEIN 5"/>
    <property type="match status" value="1"/>
</dbReference>
<dbReference type="GO" id="GO:0033698">
    <property type="term" value="C:Rpd3L complex"/>
    <property type="evidence" value="ECO:0007669"/>
    <property type="project" value="TreeGrafter"/>
</dbReference>
<feature type="domain" description="PHD-type" evidence="13">
    <location>
        <begin position="347"/>
        <end position="396"/>
    </location>
</feature>
<dbReference type="InterPro" id="IPR024610">
    <property type="entry name" value="ING_N_histone-binding"/>
</dbReference>
<feature type="region of interest" description="Disordered" evidence="12">
    <location>
        <begin position="156"/>
        <end position="339"/>
    </location>
</feature>
<evidence type="ECO:0000256" key="1">
    <source>
        <dbReference type="ARBA" id="ARBA00004123"/>
    </source>
</evidence>
<dbReference type="Pfam" id="PF12998">
    <property type="entry name" value="ING"/>
    <property type="match status" value="1"/>
</dbReference>
<dbReference type="FunFam" id="3.30.40.10:FF:000016">
    <property type="entry name" value="Inhibitor of growth protein"/>
    <property type="match status" value="1"/>
</dbReference>
<comment type="domain">
    <text evidence="11">The PHD-type zinc finger mediates the binding to H3K4me3.</text>
</comment>
<comment type="subunit">
    <text evidence="11">Component of an histone acetyltransferase complex. Interacts with H3K4me3 and to a lesser extent with H3K4me2.</text>
</comment>
<reference evidence="15" key="1">
    <citation type="journal article" date="2015" name="J. Biotechnol.">
        <title>The structure of the Cyberlindnera jadinii genome and its relation to Candida utilis analyzed by the occurrence of single nucleotide polymorphisms.</title>
        <authorList>
            <person name="Rupp O."/>
            <person name="Brinkrolf K."/>
            <person name="Buerth C."/>
            <person name="Kunigo M."/>
            <person name="Schneider J."/>
            <person name="Jaenicke S."/>
            <person name="Goesmann A."/>
            <person name="Puehler A."/>
            <person name="Jaeger K.-E."/>
            <person name="Ernst J.F."/>
        </authorList>
    </citation>
    <scope>NUCLEOTIDE SEQUENCE [LARGE SCALE GENOMIC DNA]</scope>
    <source>
        <strain evidence="15">ATCC 18201 / CBS 1600 / BCRC 20928 / JCM 3617 / NBRC 0987 / NRRL Y-1542</strain>
    </source>
</reference>
<dbReference type="GO" id="GO:0070210">
    <property type="term" value="C:Rpd3L-Expanded complex"/>
    <property type="evidence" value="ECO:0007669"/>
    <property type="project" value="TreeGrafter"/>
</dbReference>
<feature type="compositionally biased region" description="Low complexity" evidence="12">
    <location>
        <begin position="188"/>
        <end position="197"/>
    </location>
</feature>
<dbReference type="PANTHER" id="PTHR10333">
    <property type="entry name" value="INHIBITOR OF GROWTH PROTEIN"/>
    <property type="match status" value="1"/>
</dbReference>
<comment type="subcellular location">
    <subcellularLocation>
        <location evidence="1 11">Nucleus</location>
    </subcellularLocation>
</comment>
<feature type="binding site" evidence="9">
    <location>
        <position position="368"/>
    </location>
    <ligand>
        <name>Zn(2+)</name>
        <dbReference type="ChEBI" id="CHEBI:29105"/>
        <label>2</label>
    </ligand>
</feature>
<evidence type="ECO:0000256" key="5">
    <source>
        <dbReference type="ARBA" id="ARBA00022833"/>
    </source>
</evidence>
<dbReference type="GO" id="GO:0006325">
    <property type="term" value="P:chromatin organization"/>
    <property type="evidence" value="ECO:0007669"/>
    <property type="project" value="UniProtKB-KW"/>
</dbReference>
<dbReference type="GO" id="GO:0008270">
    <property type="term" value="F:zinc ion binding"/>
    <property type="evidence" value="ECO:0007669"/>
    <property type="project" value="UniProtKB-KW"/>
</dbReference>
<feature type="compositionally biased region" description="Polar residues" evidence="12">
    <location>
        <begin position="272"/>
        <end position="286"/>
    </location>
</feature>
<evidence type="ECO:0000313" key="15">
    <source>
        <dbReference type="Proteomes" id="UP000038830"/>
    </source>
</evidence>
<comment type="function">
    <text evidence="11">Component of an histone acetyltransferase complex.</text>
</comment>
<keyword evidence="3 9" id="KW-0479">Metal-binding</keyword>
<dbReference type="Gene3D" id="6.10.140.1740">
    <property type="match status" value="1"/>
</dbReference>
<evidence type="ECO:0000256" key="8">
    <source>
        <dbReference type="PIRSR" id="PIRSR628651-50"/>
    </source>
</evidence>
<evidence type="ECO:0000256" key="6">
    <source>
        <dbReference type="ARBA" id="ARBA00022853"/>
    </source>
</evidence>
<gene>
    <name evidence="14" type="ORF">BN1211_0348</name>
</gene>
<feature type="binding site" evidence="9">
    <location>
        <position position="363"/>
    </location>
    <ligand>
        <name>Zn(2+)</name>
        <dbReference type="ChEBI" id="CHEBI:29105"/>
        <label>2</label>
    </ligand>
</feature>
<dbReference type="Pfam" id="PF23011">
    <property type="entry name" value="PHD-1st_NSD"/>
    <property type="match status" value="1"/>
</dbReference>
<evidence type="ECO:0000259" key="13">
    <source>
        <dbReference type="PROSITE" id="PS50016"/>
    </source>
</evidence>
<dbReference type="GO" id="GO:0006355">
    <property type="term" value="P:regulation of DNA-templated transcription"/>
    <property type="evidence" value="ECO:0007669"/>
    <property type="project" value="TreeGrafter"/>
</dbReference>
<dbReference type="AlphaFoldDB" id="A0A0H5CAD8"/>
<evidence type="ECO:0000313" key="14">
    <source>
        <dbReference type="EMBL" id="CEP20469.1"/>
    </source>
</evidence>
<dbReference type="SMART" id="SM00249">
    <property type="entry name" value="PHD"/>
    <property type="match status" value="1"/>
</dbReference>
<protein>
    <recommendedName>
        <fullName evidence="11">Chromatin modification-related protein</fullName>
    </recommendedName>
</protein>
<feature type="site" description="Histone H3K4me3 binding" evidence="8">
    <location>
        <position position="349"/>
    </location>
</feature>
<evidence type="ECO:0000256" key="9">
    <source>
        <dbReference type="PIRSR" id="PIRSR628651-51"/>
    </source>
</evidence>
<dbReference type="SMART" id="SM01408">
    <property type="entry name" value="ING"/>
    <property type="match status" value="1"/>
</dbReference>
<dbReference type="PROSITE" id="PS01359">
    <property type="entry name" value="ZF_PHD_1"/>
    <property type="match status" value="1"/>
</dbReference>
<feature type="binding site" evidence="9">
    <location>
        <position position="393"/>
    </location>
    <ligand>
        <name>Zn(2+)</name>
        <dbReference type="ChEBI" id="CHEBI:29105"/>
        <label>2</label>
    </ligand>
</feature>
<feature type="site" description="Histone H3K4me3 binding" evidence="8">
    <location>
        <position position="360"/>
    </location>
</feature>
<feature type="compositionally biased region" description="Low complexity" evidence="12">
    <location>
        <begin position="219"/>
        <end position="262"/>
    </location>
</feature>
<dbReference type="PROSITE" id="PS50016">
    <property type="entry name" value="ZF_PHD_2"/>
    <property type="match status" value="1"/>
</dbReference>
<feature type="binding site" evidence="9">
    <location>
        <position position="374"/>
    </location>
    <ligand>
        <name>Zn(2+)</name>
        <dbReference type="ChEBI" id="CHEBI:29105"/>
        <label>1</label>
    </ligand>
</feature>
<dbReference type="InterPro" id="IPR028651">
    <property type="entry name" value="ING_fam"/>
</dbReference>
<sequence>MSSSRPRSFRLRERNSLIRAAKATEAYPGLNDITDAFEAFPSEIVKYFTLYKEIDAKYIAQIPLLHHKIDQFKKQPKTEENLSKRVKLIKEVSELLTKMLPCMEEKMHVASIAADRSIKYVDRINDDFELILKGEIPDSVRLGQINHPAIINDTKIPEIKSAQTQRSESRREALAAKKAANETDGDDTGNTTNTATTSNRAKNRRDKDSNANPKKRKATSNNATTSHSTSTTTSNSNSGNSVINNSNRNNNGANNTQNTSNAHPLVAPVPTTVRSTSSLSQSTTPANVHDALSSRQAQGSSLKEEVNSRPSTPASKRQRTASKKKQEEEEEFYIGEDGQKRNSQGEPVYCYCNQVSYGEMVGCDGEDCKREWFHLPCTGLATLPRGKWYCDECKAKKNRK</sequence>
<evidence type="ECO:0000256" key="4">
    <source>
        <dbReference type="ARBA" id="ARBA00022771"/>
    </source>
</evidence>